<proteinExistence type="predicted"/>
<accession>A0ABD0KCH3</accession>
<evidence type="ECO:0000256" key="1">
    <source>
        <dbReference type="SAM" id="Coils"/>
    </source>
</evidence>
<feature type="coiled-coil region" evidence="1">
    <location>
        <begin position="103"/>
        <end position="140"/>
    </location>
</feature>
<keyword evidence="1" id="KW-0175">Coiled coil</keyword>
<name>A0ABD0KCH3_9CAEN</name>
<feature type="region of interest" description="Disordered" evidence="2">
    <location>
        <begin position="62"/>
        <end position="91"/>
    </location>
</feature>
<feature type="region of interest" description="Disordered" evidence="2">
    <location>
        <begin position="1"/>
        <end position="28"/>
    </location>
</feature>
<dbReference type="EMBL" id="JACVVK020000205">
    <property type="protein sequence ID" value="KAK7484742.1"/>
    <property type="molecule type" value="Genomic_DNA"/>
</dbReference>
<evidence type="ECO:0000313" key="4">
    <source>
        <dbReference type="Proteomes" id="UP001519460"/>
    </source>
</evidence>
<evidence type="ECO:0000313" key="3">
    <source>
        <dbReference type="EMBL" id="KAK7484742.1"/>
    </source>
</evidence>
<comment type="caution">
    <text evidence="3">The sequence shown here is derived from an EMBL/GenBank/DDBJ whole genome shotgun (WGS) entry which is preliminary data.</text>
</comment>
<evidence type="ECO:0000256" key="2">
    <source>
        <dbReference type="SAM" id="MobiDB-lite"/>
    </source>
</evidence>
<gene>
    <name evidence="3" type="ORF">BaRGS_00024027</name>
</gene>
<feature type="compositionally biased region" description="Polar residues" evidence="2">
    <location>
        <begin position="13"/>
        <end position="23"/>
    </location>
</feature>
<reference evidence="3 4" key="1">
    <citation type="journal article" date="2023" name="Sci. Data">
        <title>Genome assembly of the Korean intertidal mud-creeper Batillaria attramentaria.</title>
        <authorList>
            <person name="Patra A.K."/>
            <person name="Ho P.T."/>
            <person name="Jun S."/>
            <person name="Lee S.J."/>
            <person name="Kim Y."/>
            <person name="Won Y.J."/>
        </authorList>
    </citation>
    <scope>NUCLEOTIDE SEQUENCE [LARGE SCALE GENOMIC DNA]</scope>
    <source>
        <strain evidence="3">Wonlab-2016</strain>
    </source>
</reference>
<protein>
    <submittedName>
        <fullName evidence="3">Uncharacterized protein</fullName>
    </submittedName>
</protein>
<keyword evidence="4" id="KW-1185">Reference proteome</keyword>
<sequence>MSCAGAAKRNHSTDTSQEQSSPEIVSERKAELLQRARKIRKNQHENDADRLMSIKTHFSVVNKKTPTTGVESAMASGGETASHDGKSATNPSLTDIMRKLCSMEKQLTVIQDLQGEVFELRQENDKLRKDLDKYKEIEAAAAGRCSERGTVSSGGGGQKSK</sequence>
<organism evidence="3 4">
    <name type="scientific">Batillaria attramentaria</name>
    <dbReference type="NCBI Taxonomy" id="370345"/>
    <lineage>
        <taxon>Eukaryota</taxon>
        <taxon>Metazoa</taxon>
        <taxon>Spiralia</taxon>
        <taxon>Lophotrochozoa</taxon>
        <taxon>Mollusca</taxon>
        <taxon>Gastropoda</taxon>
        <taxon>Caenogastropoda</taxon>
        <taxon>Sorbeoconcha</taxon>
        <taxon>Cerithioidea</taxon>
        <taxon>Batillariidae</taxon>
        <taxon>Batillaria</taxon>
    </lineage>
</organism>
<dbReference type="AlphaFoldDB" id="A0ABD0KCH3"/>
<dbReference type="Proteomes" id="UP001519460">
    <property type="component" value="Unassembled WGS sequence"/>
</dbReference>